<evidence type="ECO:0000256" key="1">
    <source>
        <dbReference type="ARBA" id="ARBA00007613"/>
    </source>
</evidence>
<reference evidence="3 4" key="1">
    <citation type="journal article" date="2018" name="Int. J. Syst. Evol. Microbiol.">
        <title>Uliginosibacterium sediminicola sp. nov., isolated from freshwater sediment.</title>
        <authorList>
            <person name="Hwang W.M."/>
            <person name="Kim S.M."/>
            <person name="Kang K."/>
            <person name="Ahn T.Y."/>
        </authorList>
    </citation>
    <scope>NUCLEOTIDE SEQUENCE [LARGE SCALE GENOMIC DNA]</scope>
    <source>
        <strain evidence="3 4">M1-21</strain>
    </source>
</reference>
<keyword evidence="2" id="KW-0812">Transmembrane</keyword>
<name>A0ABU9Z4L4_9RHOO</name>
<evidence type="ECO:0000313" key="4">
    <source>
        <dbReference type="Proteomes" id="UP001410394"/>
    </source>
</evidence>
<keyword evidence="2" id="KW-0732">Signal</keyword>
<feature type="signal peptide" evidence="2">
    <location>
        <begin position="1"/>
        <end position="21"/>
    </location>
</feature>
<keyword evidence="2" id="KW-0472">Membrane</keyword>
<keyword evidence="2" id="KW-1134">Transmembrane beta strand</keyword>
<comment type="similarity">
    <text evidence="1 2">Belongs to the outer membrane factor (OMF) (TC 1.B.17) family.</text>
</comment>
<proteinExistence type="inferred from homology"/>
<dbReference type="InterPro" id="IPR003423">
    <property type="entry name" value="OMP_efflux"/>
</dbReference>
<dbReference type="Gene3D" id="2.20.200.10">
    <property type="entry name" value="Outer membrane efflux proteins (OEP)"/>
    <property type="match status" value="1"/>
</dbReference>
<evidence type="ECO:0000256" key="2">
    <source>
        <dbReference type="RuleBase" id="RU362097"/>
    </source>
</evidence>
<organism evidence="3 4">
    <name type="scientific">Uliginosibacterium sediminicola</name>
    <dbReference type="NCBI Taxonomy" id="2024550"/>
    <lineage>
        <taxon>Bacteria</taxon>
        <taxon>Pseudomonadati</taxon>
        <taxon>Pseudomonadota</taxon>
        <taxon>Betaproteobacteria</taxon>
        <taxon>Rhodocyclales</taxon>
        <taxon>Zoogloeaceae</taxon>
        <taxon>Uliginosibacterium</taxon>
    </lineage>
</organism>
<comment type="caution">
    <text evidence="3">The sequence shown here is derived from an EMBL/GenBank/DDBJ whole genome shotgun (WGS) entry which is preliminary data.</text>
</comment>
<sequence>MKPWLMAQTFNTLSASTLAWALLLAGCSSVGPDYRAPDQALAAHWRNAGEAGRPAAPAALGRWWQQFGDARLNTLIDTALADNPGLLSAQARLRQARARRGLQAVQDLPQLDGGLSAARQGSHGELSSGSTHSFNASLDASWEIDLFGGQRRALEAAEANLAASQADLDATRVSLVAEIASNYFSLRSNQTRLAVARASLESREKTLQLTRWRHEARLVTPLEVNQAQSSLEQVRASIPLLQQNIEALRLALAVLLGRDVQALDALLPETPAALPDTPAALPDTPAQLAAGIPADTLRQRPDVRAAERRLAAQTAQIGVAEAARYPAFKLSGQIGIEALTPAGLLRADTLSNSVLGSLGAPLLDAGRLRRTVDIQTALRDEALQTYRSSVLQALADVEKALSAWRLGQQRLRYLQGAAGSAGEAARLALIRYQAGSIDLLSVLDTQRTQLSQDDALASARGEQLLNVVQLYKALGGGWQSEPGTPPTPATAQP</sequence>
<dbReference type="NCBIfam" id="TIGR01845">
    <property type="entry name" value="outer_NodT"/>
    <property type="match status" value="1"/>
</dbReference>
<dbReference type="Pfam" id="PF02321">
    <property type="entry name" value="OEP"/>
    <property type="match status" value="2"/>
</dbReference>
<keyword evidence="2" id="KW-0564">Palmitate</keyword>
<gene>
    <name evidence="3" type="ORF">ABDB84_19550</name>
</gene>
<accession>A0ABU9Z4L4</accession>
<evidence type="ECO:0000313" key="3">
    <source>
        <dbReference type="EMBL" id="MEN3070688.1"/>
    </source>
</evidence>
<comment type="subcellular location">
    <subcellularLocation>
        <location evidence="2">Cell membrane</location>
        <topology evidence="2">Lipid-anchor</topology>
    </subcellularLocation>
</comment>
<dbReference type="PANTHER" id="PTHR30203:SF25">
    <property type="entry name" value="OUTER MEMBRANE PROTEIN-RELATED"/>
    <property type="match status" value="1"/>
</dbReference>
<feature type="chain" id="PRO_5044995762" evidence="2">
    <location>
        <begin position="22"/>
        <end position="493"/>
    </location>
</feature>
<keyword evidence="2" id="KW-0449">Lipoprotein</keyword>
<dbReference type="SUPFAM" id="SSF56954">
    <property type="entry name" value="Outer membrane efflux proteins (OEP)"/>
    <property type="match status" value="1"/>
</dbReference>
<protein>
    <submittedName>
        <fullName evidence="3">Efflux transporter outer membrane subunit</fullName>
    </submittedName>
</protein>
<keyword evidence="4" id="KW-1185">Reference proteome</keyword>
<dbReference type="PANTHER" id="PTHR30203">
    <property type="entry name" value="OUTER MEMBRANE CATION EFFLUX PROTEIN"/>
    <property type="match status" value="1"/>
</dbReference>
<dbReference type="RefSeq" id="WP_345921467.1">
    <property type="nucleotide sequence ID" value="NZ_JBDIVE010000018.1"/>
</dbReference>
<dbReference type="EMBL" id="JBDIVE010000018">
    <property type="protein sequence ID" value="MEN3070688.1"/>
    <property type="molecule type" value="Genomic_DNA"/>
</dbReference>
<dbReference type="Gene3D" id="1.20.1600.10">
    <property type="entry name" value="Outer membrane efflux proteins (OEP)"/>
    <property type="match status" value="1"/>
</dbReference>
<dbReference type="InterPro" id="IPR010131">
    <property type="entry name" value="MdtP/NodT-like"/>
</dbReference>
<dbReference type="PROSITE" id="PS51257">
    <property type="entry name" value="PROKAR_LIPOPROTEIN"/>
    <property type="match status" value="1"/>
</dbReference>
<dbReference type="Proteomes" id="UP001410394">
    <property type="component" value="Unassembled WGS sequence"/>
</dbReference>